<evidence type="ECO:0000256" key="5">
    <source>
        <dbReference type="ARBA" id="ARBA00022670"/>
    </source>
</evidence>
<evidence type="ECO:0000256" key="13">
    <source>
        <dbReference type="SAM" id="Phobius"/>
    </source>
</evidence>
<sequence length="228" mass="25080">MNTFLEYFQQMNWDKLVSFLLQAAAVLICLTLHELGHGMAAYMLGDPTAKKSRRLSLNPLRHLDPFGALMMLLFGFGWAKPVPIDIRYFKHPKQGLALTALAGPATNFLLAYVALVGANFFLPLAYAGAAWAEYLVNFLATLCLSSLGLGIFNLIPFPPLDGSKVVEGFLPDKITYTILRYERYGMLGLMLVLWLGWLDGPLVAARSAVLNLFQNGAAWAAVLGARLI</sequence>
<feature type="transmembrane region" description="Helical" evidence="13">
    <location>
        <begin position="66"/>
        <end position="84"/>
    </location>
</feature>
<evidence type="ECO:0000313" key="15">
    <source>
        <dbReference type="EMBL" id="SBW04655.1"/>
    </source>
</evidence>
<dbReference type="GO" id="GO:0006508">
    <property type="term" value="P:proteolysis"/>
    <property type="evidence" value="ECO:0007669"/>
    <property type="project" value="UniProtKB-KW"/>
</dbReference>
<reference evidence="15" key="1">
    <citation type="submission" date="2016-04" db="EMBL/GenBank/DDBJ databases">
        <authorList>
            <person name="Evans L.H."/>
            <person name="Alamgir A."/>
            <person name="Owens N."/>
            <person name="Weber N.D."/>
            <person name="Virtaneva K."/>
            <person name="Barbian K."/>
            <person name="Babar A."/>
            <person name="Rosenke K."/>
        </authorList>
    </citation>
    <scope>NUCLEOTIDE SEQUENCE</scope>
    <source>
        <strain evidence="15">86</strain>
    </source>
</reference>
<gene>
    <name evidence="15" type="ORF">KL86CLO1_11933</name>
</gene>
<dbReference type="Pfam" id="PF02163">
    <property type="entry name" value="Peptidase_M50"/>
    <property type="match status" value="1"/>
</dbReference>
<dbReference type="InterPro" id="IPR008915">
    <property type="entry name" value="Peptidase_M50"/>
</dbReference>
<keyword evidence="5" id="KW-0645">Protease</keyword>
<feature type="transmembrane region" description="Helical" evidence="13">
    <location>
        <begin position="184"/>
        <end position="205"/>
    </location>
</feature>
<evidence type="ECO:0000256" key="8">
    <source>
        <dbReference type="ARBA" id="ARBA00022801"/>
    </source>
</evidence>
<dbReference type="CDD" id="cd06158">
    <property type="entry name" value="S2P-M50_like_1"/>
    <property type="match status" value="1"/>
</dbReference>
<accession>A0A212JZH6</accession>
<organism evidence="15">
    <name type="scientific">uncultured Eubacteriales bacterium</name>
    <dbReference type="NCBI Taxonomy" id="172733"/>
    <lineage>
        <taxon>Bacteria</taxon>
        <taxon>Bacillati</taxon>
        <taxon>Bacillota</taxon>
        <taxon>Clostridia</taxon>
        <taxon>Eubacteriales</taxon>
        <taxon>environmental samples</taxon>
    </lineage>
</organism>
<dbReference type="PANTHER" id="PTHR35864">
    <property type="entry name" value="ZINC METALLOPROTEASE MJ0611-RELATED"/>
    <property type="match status" value="1"/>
</dbReference>
<keyword evidence="8 15" id="KW-0378">Hydrolase</keyword>
<name>A0A212JZH6_9FIRM</name>
<dbReference type="EC" id="3.4.24.-" evidence="15"/>
<comment type="subcellular location">
    <subcellularLocation>
        <location evidence="2">Cell membrane</location>
        <topology evidence="2">Multi-pass membrane protein</topology>
    </subcellularLocation>
</comment>
<evidence type="ECO:0000256" key="10">
    <source>
        <dbReference type="ARBA" id="ARBA00022989"/>
    </source>
</evidence>
<feature type="transmembrane region" description="Helical" evidence="13">
    <location>
        <begin position="96"/>
        <end position="122"/>
    </location>
</feature>
<dbReference type="AlphaFoldDB" id="A0A212JZH6"/>
<keyword evidence="4" id="KW-1003">Cell membrane</keyword>
<dbReference type="InterPro" id="IPR044537">
    <property type="entry name" value="Rip2-like"/>
</dbReference>
<keyword evidence="9" id="KW-0862">Zinc</keyword>
<evidence type="ECO:0000256" key="2">
    <source>
        <dbReference type="ARBA" id="ARBA00004651"/>
    </source>
</evidence>
<evidence type="ECO:0000256" key="6">
    <source>
        <dbReference type="ARBA" id="ARBA00022692"/>
    </source>
</evidence>
<dbReference type="GO" id="GO:0008237">
    <property type="term" value="F:metallopeptidase activity"/>
    <property type="evidence" value="ECO:0007669"/>
    <property type="project" value="UniProtKB-KW"/>
</dbReference>
<evidence type="ECO:0000259" key="14">
    <source>
        <dbReference type="Pfam" id="PF02163"/>
    </source>
</evidence>
<comment type="similarity">
    <text evidence="3">Belongs to the peptidase M50B family.</text>
</comment>
<dbReference type="GO" id="GO:0005886">
    <property type="term" value="C:plasma membrane"/>
    <property type="evidence" value="ECO:0007669"/>
    <property type="project" value="UniProtKB-SubCell"/>
</dbReference>
<proteinExistence type="inferred from homology"/>
<evidence type="ECO:0000256" key="1">
    <source>
        <dbReference type="ARBA" id="ARBA00001947"/>
    </source>
</evidence>
<evidence type="ECO:0000256" key="4">
    <source>
        <dbReference type="ARBA" id="ARBA00022475"/>
    </source>
</evidence>
<comment type="cofactor">
    <cofactor evidence="1">
        <name>Zn(2+)</name>
        <dbReference type="ChEBI" id="CHEBI:29105"/>
    </cofactor>
</comment>
<keyword evidence="6 13" id="KW-0812">Transmembrane</keyword>
<feature type="domain" description="Peptidase M50" evidence="14">
    <location>
        <begin position="128"/>
        <end position="171"/>
    </location>
</feature>
<dbReference type="GO" id="GO:0046872">
    <property type="term" value="F:metal ion binding"/>
    <property type="evidence" value="ECO:0007669"/>
    <property type="project" value="UniProtKB-KW"/>
</dbReference>
<keyword evidence="10 13" id="KW-1133">Transmembrane helix</keyword>
<keyword evidence="12 13" id="KW-0472">Membrane</keyword>
<evidence type="ECO:0000256" key="9">
    <source>
        <dbReference type="ARBA" id="ARBA00022833"/>
    </source>
</evidence>
<feature type="transmembrane region" description="Helical" evidence="13">
    <location>
        <begin position="134"/>
        <end position="155"/>
    </location>
</feature>
<feature type="transmembrane region" description="Helical" evidence="13">
    <location>
        <begin position="20"/>
        <end position="45"/>
    </location>
</feature>
<protein>
    <submittedName>
        <fullName evidence="15">Peptidase, M50 family</fullName>
        <ecNumber evidence="15">3.4.24.-</ecNumber>
    </submittedName>
</protein>
<dbReference type="EMBL" id="FLUN01000001">
    <property type="protein sequence ID" value="SBW04655.1"/>
    <property type="molecule type" value="Genomic_DNA"/>
</dbReference>
<evidence type="ECO:0000256" key="12">
    <source>
        <dbReference type="ARBA" id="ARBA00023136"/>
    </source>
</evidence>
<evidence type="ECO:0000256" key="3">
    <source>
        <dbReference type="ARBA" id="ARBA00007931"/>
    </source>
</evidence>
<keyword evidence="11" id="KW-0482">Metalloprotease</keyword>
<evidence type="ECO:0000256" key="7">
    <source>
        <dbReference type="ARBA" id="ARBA00022723"/>
    </source>
</evidence>
<dbReference type="PANTHER" id="PTHR35864:SF1">
    <property type="entry name" value="ZINC METALLOPROTEASE YWHC-RELATED"/>
    <property type="match status" value="1"/>
</dbReference>
<keyword evidence="7" id="KW-0479">Metal-binding</keyword>
<evidence type="ECO:0000256" key="11">
    <source>
        <dbReference type="ARBA" id="ARBA00023049"/>
    </source>
</evidence>
<dbReference type="InterPro" id="IPR052348">
    <property type="entry name" value="Metallopeptidase_M50B"/>
</dbReference>